<dbReference type="AlphaFoldDB" id="A0A975F3R2"/>
<evidence type="ECO:0000256" key="1">
    <source>
        <dbReference type="SAM" id="Phobius"/>
    </source>
</evidence>
<sequence length="234" mass="27100">MFDSALYKKRAKVQLKGRRRVPMIMTAIFLFIITLLLAPSMHLMKSIRIETFFQTRPNFNFNVALNADPEPNLAILYILVYILVTAQLYVYLKAAKETAPLHFNNFLDGLTLWFRALRAGIWFTLWVSVWSFLFVIPGIIKAFSYSQIFFLIAEYPKLPVRKAMKISKILTKGYKGDLFVMGLSFIGWYILSLLSFGIGFLWLCPYAELSFTNAYLDLKEMAFKTGRLLPEDLK</sequence>
<dbReference type="KEGG" id="tpav:HRQ91_02685"/>
<evidence type="ECO:0000313" key="2">
    <source>
        <dbReference type="EMBL" id="QTQ13449.1"/>
    </source>
</evidence>
<dbReference type="RefSeq" id="WP_210120141.1">
    <property type="nucleotide sequence ID" value="NZ_CP054142.1"/>
</dbReference>
<name>A0A975F3R2_9SPIR</name>
<feature type="transmembrane region" description="Helical" evidence="1">
    <location>
        <begin position="74"/>
        <end position="92"/>
    </location>
</feature>
<reference evidence="2 3" key="1">
    <citation type="journal article" date="2021" name="Microbiol. Resour. Announc.">
        <title>Complete Genome Sequences of Three Human Oral Treponema parvum Isolates.</title>
        <authorList>
            <person name="Zeng H."/>
            <person name="Watt R.M."/>
        </authorList>
    </citation>
    <scope>NUCLEOTIDE SEQUENCE [LARGE SCALE GENOMIC DNA]</scope>
    <source>
        <strain evidence="2 3">ATCC 700770</strain>
    </source>
</reference>
<feature type="transmembrane region" description="Helical" evidence="1">
    <location>
        <begin position="112"/>
        <end position="133"/>
    </location>
</feature>
<gene>
    <name evidence="2" type="ORF">HRQ91_02685</name>
</gene>
<dbReference type="Pfam" id="PF06161">
    <property type="entry name" value="DUF975"/>
    <property type="match status" value="1"/>
</dbReference>
<feature type="transmembrane region" description="Helical" evidence="1">
    <location>
        <begin position="178"/>
        <end position="203"/>
    </location>
</feature>
<organism evidence="2 3">
    <name type="scientific">Treponema parvum</name>
    <dbReference type="NCBI Taxonomy" id="138851"/>
    <lineage>
        <taxon>Bacteria</taxon>
        <taxon>Pseudomonadati</taxon>
        <taxon>Spirochaetota</taxon>
        <taxon>Spirochaetia</taxon>
        <taxon>Spirochaetales</taxon>
        <taxon>Treponemataceae</taxon>
        <taxon>Treponema</taxon>
    </lineage>
</organism>
<keyword evidence="1" id="KW-0472">Membrane</keyword>
<dbReference type="PANTHER" id="PTHR40076">
    <property type="entry name" value="MEMBRANE PROTEIN-RELATED"/>
    <property type="match status" value="1"/>
</dbReference>
<protein>
    <submittedName>
        <fullName evidence="2">DUF975 family protein</fullName>
    </submittedName>
</protein>
<dbReference type="InterPro" id="IPR010380">
    <property type="entry name" value="DUF975"/>
</dbReference>
<dbReference type="PANTHER" id="PTHR40076:SF1">
    <property type="entry name" value="MEMBRANE PROTEIN"/>
    <property type="match status" value="1"/>
</dbReference>
<dbReference type="Proteomes" id="UP000671908">
    <property type="component" value="Chromosome"/>
</dbReference>
<keyword evidence="3" id="KW-1185">Reference proteome</keyword>
<proteinExistence type="predicted"/>
<dbReference type="EMBL" id="CP054142">
    <property type="protein sequence ID" value="QTQ13449.1"/>
    <property type="molecule type" value="Genomic_DNA"/>
</dbReference>
<keyword evidence="1" id="KW-1133">Transmembrane helix</keyword>
<evidence type="ECO:0000313" key="3">
    <source>
        <dbReference type="Proteomes" id="UP000671908"/>
    </source>
</evidence>
<keyword evidence="1" id="KW-0812">Transmembrane</keyword>
<accession>A0A975F3R2</accession>
<feature type="transmembrane region" description="Helical" evidence="1">
    <location>
        <begin position="21"/>
        <end position="38"/>
    </location>
</feature>